<organism evidence="2 3">
    <name type="scientific">Salegentibacter flavus</name>
    <dbReference type="NCBI Taxonomy" id="287099"/>
    <lineage>
        <taxon>Bacteria</taxon>
        <taxon>Pseudomonadati</taxon>
        <taxon>Bacteroidota</taxon>
        <taxon>Flavobacteriia</taxon>
        <taxon>Flavobacteriales</taxon>
        <taxon>Flavobacteriaceae</taxon>
        <taxon>Salegentibacter</taxon>
    </lineage>
</organism>
<feature type="transmembrane region" description="Helical" evidence="1">
    <location>
        <begin position="114"/>
        <end position="135"/>
    </location>
</feature>
<keyword evidence="1" id="KW-1133">Transmembrane helix</keyword>
<keyword evidence="3" id="KW-1185">Reference proteome</keyword>
<feature type="transmembrane region" description="Helical" evidence="1">
    <location>
        <begin position="58"/>
        <end position="76"/>
    </location>
</feature>
<dbReference type="Pfam" id="PF20221">
    <property type="entry name" value="DUF6580"/>
    <property type="match status" value="1"/>
</dbReference>
<sequence length="198" mass="21815">MKQKMNIRILALVGITFLVGAFRILQTTGHTPMSNFTPIGAMALFGGAYFLQNSRAYLFPLLTLFMSDIVLMQTVYDGYGNGFLYEGWLWTYVAFGLMVFLGRNIIKKVNVKNVLLGGFLAGLTHFIIVDFGVWLGGGLDVTTGLPYTRDAAGLLKCYTLAIPFFKNMLAGNLIYGAILFGGYELAQLRFPVLRPAGL</sequence>
<keyword evidence="1" id="KW-0812">Transmembrane</keyword>
<feature type="transmembrane region" description="Helical" evidence="1">
    <location>
        <begin position="82"/>
        <end position="102"/>
    </location>
</feature>
<dbReference type="Proteomes" id="UP000199153">
    <property type="component" value="Unassembled WGS sequence"/>
</dbReference>
<evidence type="ECO:0000313" key="2">
    <source>
        <dbReference type="EMBL" id="SFN96272.1"/>
    </source>
</evidence>
<keyword evidence="1" id="KW-0472">Membrane</keyword>
<evidence type="ECO:0000256" key="1">
    <source>
        <dbReference type="SAM" id="Phobius"/>
    </source>
</evidence>
<dbReference type="OrthoDB" id="9806699at2"/>
<dbReference type="AlphaFoldDB" id="A0A1I5DAP2"/>
<dbReference type="InterPro" id="IPR046487">
    <property type="entry name" value="DUF6580"/>
</dbReference>
<dbReference type="STRING" id="287099.SAMN05660413_03251"/>
<reference evidence="2 3" key="1">
    <citation type="submission" date="2016-10" db="EMBL/GenBank/DDBJ databases">
        <authorList>
            <person name="de Groot N.N."/>
        </authorList>
    </citation>
    <scope>NUCLEOTIDE SEQUENCE [LARGE SCALE GENOMIC DNA]</scope>
    <source>
        <strain evidence="2 3">DSM 17794</strain>
    </source>
</reference>
<evidence type="ECO:0000313" key="3">
    <source>
        <dbReference type="Proteomes" id="UP000199153"/>
    </source>
</evidence>
<accession>A0A1I5DAP2</accession>
<name>A0A1I5DAP2_9FLAO</name>
<protein>
    <submittedName>
        <fullName evidence="2">Uncharacterized protein</fullName>
    </submittedName>
</protein>
<gene>
    <name evidence="2" type="ORF">SAMN05660413_03251</name>
</gene>
<dbReference type="RefSeq" id="WP_093411521.1">
    <property type="nucleotide sequence ID" value="NZ_FOVL01000032.1"/>
</dbReference>
<dbReference type="EMBL" id="FOVL01000032">
    <property type="protein sequence ID" value="SFN96272.1"/>
    <property type="molecule type" value="Genomic_DNA"/>
</dbReference>
<proteinExistence type="predicted"/>
<feature type="transmembrane region" description="Helical" evidence="1">
    <location>
        <begin position="33"/>
        <end position="51"/>
    </location>
</feature>
<feature type="transmembrane region" description="Helical" evidence="1">
    <location>
        <begin position="168"/>
        <end position="186"/>
    </location>
</feature>